<dbReference type="PROSITE" id="PS01124">
    <property type="entry name" value="HTH_ARAC_FAMILY_2"/>
    <property type="match status" value="1"/>
</dbReference>
<dbReference type="STRING" id="1484053.SAMN05444274_1048"/>
<dbReference type="GO" id="GO:0003700">
    <property type="term" value="F:DNA-binding transcription factor activity"/>
    <property type="evidence" value="ECO:0007669"/>
    <property type="project" value="InterPro"/>
</dbReference>
<dbReference type="EMBL" id="FQUM01000004">
    <property type="protein sequence ID" value="SHF19680.1"/>
    <property type="molecule type" value="Genomic_DNA"/>
</dbReference>
<feature type="domain" description="HTH araC/xylS-type" evidence="1">
    <location>
        <begin position="148"/>
        <end position="243"/>
    </location>
</feature>
<name>A0A1M4ZNJ9_9BACT</name>
<gene>
    <name evidence="2" type="ORF">SAMN05444274_1048</name>
</gene>
<dbReference type="GO" id="GO:0043565">
    <property type="term" value="F:sequence-specific DNA binding"/>
    <property type="evidence" value="ECO:0007669"/>
    <property type="project" value="InterPro"/>
</dbReference>
<evidence type="ECO:0000313" key="3">
    <source>
        <dbReference type="Proteomes" id="UP000184164"/>
    </source>
</evidence>
<dbReference type="InterPro" id="IPR046532">
    <property type="entry name" value="DUF6597"/>
</dbReference>
<keyword evidence="2" id="KW-0238">DNA-binding</keyword>
<accession>A0A1M4ZNJ9</accession>
<organism evidence="2 3">
    <name type="scientific">Mariniphaga anaerophila</name>
    <dbReference type="NCBI Taxonomy" id="1484053"/>
    <lineage>
        <taxon>Bacteria</taxon>
        <taxon>Pseudomonadati</taxon>
        <taxon>Bacteroidota</taxon>
        <taxon>Bacteroidia</taxon>
        <taxon>Marinilabiliales</taxon>
        <taxon>Prolixibacteraceae</taxon>
        <taxon>Mariniphaga</taxon>
    </lineage>
</organism>
<dbReference type="AlphaFoldDB" id="A0A1M4ZNJ9"/>
<dbReference type="SMART" id="SM00342">
    <property type="entry name" value="HTH_ARAC"/>
    <property type="match status" value="1"/>
</dbReference>
<dbReference type="CDD" id="cd00093">
    <property type="entry name" value="HTH_XRE"/>
    <property type="match status" value="1"/>
</dbReference>
<protein>
    <submittedName>
        <fullName evidence="2">AraC-type DNA-binding protein</fullName>
    </submittedName>
</protein>
<keyword evidence="3" id="KW-1185">Reference proteome</keyword>
<dbReference type="InterPro" id="IPR001387">
    <property type="entry name" value="Cro/C1-type_HTH"/>
</dbReference>
<evidence type="ECO:0000313" key="2">
    <source>
        <dbReference type="EMBL" id="SHF19680.1"/>
    </source>
</evidence>
<dbReference type="InterPro" id="IPR018060">
    <property type="entry name" value="HTH_AraC"/>
</dbReference>
<dbReference type="Gene3D" id="1.10.10.60">
    <property type="entry name" value="Homeodomain-like"/>
    <property type="match status" value="1"/>
</dbReference>
<proteinExistence type="predicted"/>
<evidence type="ECO:0000259" key="1">
    <source>
        <dbReference type="PROSITE" id="PS01124"/>
    </source>
</evidence>
<dbReference type="Pfam" id="PF20240">
    <property type="entry name" value="DUF6597"/>
    <property type="match status" value="1"/>
</dbReference>
<dbReference type="Proteomes" id="UP000184164">
    <property type="component" value="Unassembled WGS sequence"/>
</dbReference>
<reference evidence="2 3" key="1">
    <citation type="submission" date="2016-11" db="EMBL/GenBank/DDBJ databases">
        <authorList>
            <person name="Jaros S."/>
            <person name="Januszkiewicz K."/>
            <person name="Wedrychowicz H."/>
        </authorList>
    </citation>
    <scope>NUCLEOTIDE SEQUENCE [LARGE SCALE GENOMIC DNA]</scope>
    <source>
        <strain evidence="2 3">DSM 26910</strain>
    </source>
</reference>
<sequence length="257" mass="30367">MCHVAELETMKYRENKIDGFLSNFIQCFWEYDNLTKDVNYIILPDGHFDLIFEIRNNELSNVSLTGVWTKPIKVHIDRDIKLIGIRFKLIAVEYIFKQSIKNILNTTTDLPTNFFGVKNLSFNDFDSLTNYLLEKINYGLKNLKEIDNRKFKLFELLYENKGNLKVNELAEKVFWSSRQINRYFNQKFGFSLKTFSNILKCNSSYFEIASGQLFPQQYYFDQAHFIKEVKKYTGSTPGELHKNKNDRFLQLSTLLTS</sequence>